<reference evidence="9" key="1">
    <citation type="journal article" date="2020" name="mSystems">
        <title>Genome- and Community-Level Interaction Insights into Carbon Utilization and Element Cycling Functions of Hydrothermarchaeota in Hydrothermal Sediment.</title>
        <authorList>
            <person name="Zhou Z."/>
            <person name="Liu Y."/>
            <person name="Xu W."/>
            <person name="Pan J."/>
            <person name="Luo Z.H."/>
            <person name="Li M."/>
        </authorList>
    </citation>
    <scope>NUCLEOTIDE SEQUENCE [LARGE SCALE GENOMIC DNA]</scope>
    <source>
        <strain evidence="9">SpSt-479</strain>
    </source>
</reference>
<dbReference type="InterPro" id="IPR020841">
    <property type="entry name" value="PKS_Beta-ketoAc_synthase_dom"/>
</dbReference>
<dbReference type="InterPro" id="IPR001227">
    <property type="entry name" value="Ac_transferase_dom_sf"/>
</dbReference>
<evidence type="ECO:0000256" key="5">
    <source>
        <dbReference type="ARBA" id="ARBA00022898"/>
    </source>
</evidence>
<dbReference type="Pfam" id="PF00698">
    <property type="entry name" value="Acyl_transf_1"/>
    <property type="match status" value="1"/>
</dbReference>
<dbReference type="Gene3D" id="3.30.70.250">
    <property type="entry name" value="Malonyl-CoA ACP transacylase, ACP-binding"/>
    <property type="match status" value="1"/>
</dbReference>
<gene>
    <name evidence="9" type="ORF">ENS31_02910</name>
</gene>
<dbReference type="SMART" id="SM00825">
    <property type="entry name" value="PKS_KS"/>
    <property type="match status" value="1"/>
</dbReference>
<protein>
    <submittedName>
        <fullName evidence="9">Amino acid adenylation domain-containing protein</fullName>
    </submittedName>
</protein>
<dbReference type="PROSITE" id="PS50075">
    <property type="entry name" value="CARRIER"/>
    <property type="match status" value="2"/>
</dbReference>
<dbReference type="InterPro" id="IPR032821">
    <property type="entry name" value="PKS_assoc"/>
</dbReference>
<dbReference type="Pfam" id="PF16197">
    <property type="entry name" value="KAsynt_C_assoc"/>
    <property type="match status" value="1"/>
</dbReference>
<evidence type="ECO:0000256" key="3">
    <source>
        <dbReference type="ARBA" id="ARBA00022553"/>
    </source>
</evidence>
<dbReference type="CDD" id="cd19531">
    <property type="entry name" value="LCL_NRPS-like"/>
    <property type="match status" value="1"/>
</dbReference>
<dbReference type="Gene3D" id="3.30.559.10">
    <property type="entry name" value="Chloramphenicol acetyltransferase-like domain"/>
    <property type="match status" value="1"/>
</dbReference>
<dbReference type="SUPFAM" id="SSF53383">
    <property type="entry name" value="PLP-dependent transferases"/>
    <property type="match status" value="1"/>
</dbReference>
<dbReference type="CDD" id="cd00833">
    <property type="entry name" value="PKS"/>
    <property type="match status" value="1"/>
</dbReference>
<dbReference type="InterPro" id="IPR005814">
    <property type="entry name" value="Aminotrans_3"/>
</dbReference>
<dbReference type="InterPro" id="IPR023213">
    <property type="entry name" value="CAT-like_dom_sf"/>
</dbReference>
<dbReference type="Gene3D" id="3.30.300.30">
    <property type="match status" value="1"/>
</dbReference>
<dbReference type="InterPro" id="IPR016035">
    <property type="entry name" value="Acyl_Trfase/lysoPLipase"/>
</dbReference>
<feature type="domain" description="Carrier" evidence="7">
    <location>
        <begin position="514"/>
        <end position="589"/>
    </location>
</feature>
<dbReference type="InterPro" id="IPR015424">
    <property type="entry name" value="PyrdxlP-dep_Trfase"/>
</dbReference>
<dbReference type="Pfam" id="PF00202">
    <property type="entry name" value="Aminotran_3"/>
    <property type="match status" value="1"/>
</dbReference>
<dbReference type="Pfam" id="PF00501">
    <property type="entry name" value="AMP-binding"/>
    <property type="match status" value="1"/>
</dbReference>
<dbReference type="InterPro" id="IPR050091">
    <property type="entry name" value="PKS_NRPS_Biosynth_Enz"/>
</dbReference>
<dbReference type="InterPro" id="IPR010071">
    <property type="entry name" value="AA_adenyl_dom"/>
</dbReference>
<evidence type="ECO:0000256" key="1">
    <source>
        <dbReference type="ARBA" id="ARBA00001933"/>
    </source>
</evidence>
<dbReference type="FunFam" id="3.40.50.980:FF:000001">
    <property type="entry name" value="Non-ribosomal peptide synthetase"/>
    <property type="match status" value="1"/>
</dbReference>
<dbReference type="InterPro" id="IPR025110">
    <property type="entry name" value="AMP-bd_C"/>
</dbReference>
<dbReference type="PROSITE" id="PS52004">
    <property type="entry name" value="KS3_2"/>
    <property type="match status" value="1"/>
</dbReference>
<dbReference type="PANTHER" id="PTHR43775:SF51">
    <property type="entry name" value="INACTIVE PHENOLPHTHIOCEROL SYNTHESIS POLYKETIDE SYNTHASE TYPE I PKS1-RELATED"/>
    <property type="match status" value="1"/>
</dbReference>
<keyword evidence="3" id="KW-0597">Phosphoprotein</keyword>
<dbReference type="InterPro" id="IPR015422">
    <property type="entry name" value="PyrdxlP-dep_Trfase_small"/>
</dbReference>
<dbReference type="Pfam" id="PF00668">
    <property type="entry name" value="Condensation"/>
    <property type="match status" value="1"/>
</dbReference>
<dbReference type="GO" id="GO:0004312">
    <property type="term" value="F:fatty acid synthase activity"/>
    <property type="evidence" value="ECO:0007669"/>
    <property type="project" value="TreeGrafter"/>
</dbReference>
<evidence type="ECO:0000256" key="2">
    <source>
        <dbReference type="ARBA" id="ARBA00022450"/>
    </source>
</evidence>
<dbReference type="InterPro" id="IPR016036">
    <property type="entry name" value="Malonyl_transacylase_ACP-bd"/>
</dbReference>
<evidence type="ECO:0000256" key="6">
    <source>
        <dbReference type="ARBA" id="ARBA00029443"/>
    </source>
</evidence>
<comment type="similarity">
    <text evidence="6">In the C-terminal section; belongs to the NRP synthetase family.</text>
</comment>
<dbReference type="InterPro" id="IPR020806">
    <property type="entry name" value="PKS_PP-bd"/>
</dbReference>
<dbReference type="InterPro" id="IPR014043">
    <property type="entry name" value="Acyl_transferase_dom"/>
</dbReference>
<evidence type="ECO:0000313" key="9">
    <source>
        <dbReference type="EMBL" id="HFI90464.1"/>
    </source>
</evidence>
<dbReference type="InterPro" id="IPR049704">
    <property type="entry name" value="Aminotrans_3_PPA_site"/>
</dbReference>
<keyword evidence="2" id="KW-0596">Phosphopantetheine</keyword>
<keyword evidence="4" id="KW-0808">Transferase</keyword>
<dbReference type="Gene3D" id="3.90.1150.10">
    <property type="entry name" value="Aspartate Aminotransferase, domain 1"/>
    <property type="match status" value="1"/>
</dbReference>
<dbReference type="Gene3D" id="3.40.47.10">
    <property type="match status" value="1"/>
</dbReference>
<dbReference type="Gene3D" id="3.40.366.10">
    <property type="entry name" value="Malonyl-Coenzyme A Acyl Carrier Protein, domain 2"/>
    <property type="match status" value="1"/>
</dbReference>
<dbReference type="InterPro" id="IPR045851">
    <property type="entry name" value="AMP-bd_C_sf"/>
</dbReference>
<dbReference type="GO" id="GO:0030170">
    <property type="term" value="F:pyridoxal phosphate binding"/>
    <property type="evidence" value="ECO:0007669"/>
    <property type="project" value="InterPro"/>
</dbReference>
<sequence>MSERKSIIELFEKSVTENENSIAIAFNSEFYTYQQLNQRANSIANYLVEKGIRKNSFVGIAIERSFDLIASVFGILKASGTCFPIDTNYPADRILFMVNDARPGVILSSKNSLNKIPDVNIEIVQVENIPLSRAPIELNLPEDEDLLYLIYTSGSTGKPKGIKMPHRVIANLIDWQNSQSTPDKYNTLQFAPISFDVSFQEIFSTLTSGGTLFLIEESTRKDPMKLFSFICDNKIDRIFLPYIALQTLAEASEYFDSELELKHIITAGEQLIITPQIRKFFKKYNKIYLHNQYGPSETHVCTSYILNGEPDEWPKLPPIGKEIRNSKVIILDENLEAVKDGFEGEIFIGGTCVAQGYLNREELTSARFIKIKVDGIENIYYKTGDLGKYNQNGEIEFLGRADDQIKLHGFRIEPGEIENCILEFPKIKSAAVVLQENKSGRKELVAFFSTDGSIVDINSLKLFLDEKLPEYMVPRFFIQKDSLPLTPSGKIDKKLLKAQENNSRSASEIKINELTIDSIEEALINIWKEVLGLEQVDINKNFFDLGGDSISVGRVQIKIKEYLKEDISVVDIYNFPSVYALRTFISEKRNLLHIKTNSLKDLIKPSNSEIAIIGIAGKYPKAKNIKEFWNNLVNGVEAISFFSDDELEYLPNTKNNSELKFIKARGVLEDVDKFDAEFFGFNPREAAIMDPQHRVFLEVCYNALEDAGYVADKYEGSIGIFAGSSLNSYLIYNVLSDRQKQEEMAASYQIADYTTLTGNDNGFLTTKVAYKLGLNGPAVNVQTACSTSLVAVGEAYKSLITGECDMALAGGVSISFPQKRGYDFVDGSIGSVDGHCKPFDADATGTVFSAGAGVVVLKRLEDAIRDRDSIYAVIKSVALNNDGSDKAGYMTPSIDGQKDVIVRAHRIAGIEPETIKYVEAHGTGTPVGDPIEVTALEKAFRLSTDRTQFCGIGSVKSNVGHTDAAAGITGLIKTALVLKNRVIPPTLHFQKPNPRFDFVKSPFYVVDRLTKLDSEERPIRAAVSAFGVGGTNAHAILEEYIDNEIHQEEKPAKQILIVSAKSENSLKGNLTSIADHLSVNPNQNIGDVAFTLQQGRKEFEWRQFVVASNVTEAEKQLRNVLNYGTNKSKVNLSERNHLVFMFPGQGAQYVNMGKGLYDSEPLFRGTIDLCSEILKPHLDLDIRDLLFPASVNEESAKKLEQTVYTQPALFIIEYALAKLFMSYGIKPNSMIGHSVGDYVAACLSGVFTLEDALFILSRRAKLMQQQKPGSMLSVRSNEEEIRKIIDDDIAIAAINSPNLVVLSGETEKIKIFSDKLNELKIENRILFTSHAYHSQMMEPAIQPFIEEFKNIKLNNPTAPFISSLTGTWITDEQATDPSFWAAQLRNTVRFSDGIKELQKNNNVVFIELGPGRALATMAGQHKKQIGKQTIITILTQPNEDTDDLTNVLNAVGKLWLTGYKIDWNNFHKNKRRRRLHLPGYQFDRKSYWIEPPKQSKQEINQAKQPSSSVPLMKKEKIKKVVEGTSMTRKEYVSGILKDILEELSGIKKAELDENKTFLELGFDSLFMTQVSLAFQKKFDVKITLRQLLETSPSISAIAEFIDGSLAAGKFEPPKQETVIEEEIEIPVTDVSISDNQIQVSQPTFNSQINISSANNLEKLIYEQLEIMKKQLEVLGGSKVAQSVQTQPVIRKDAEIPLAKEQTRQTEAPAQPKEEKKVFERFGPYKPIETKKGGALTEKQQKFLNKFIEEYTRKTPTSKRMTQEHRAHYSDPRTVSGFLPIWKEMTYQVIVKESKGSKLIDVDNNEYIDVIMGFGQYLFGHNPDFLREAIEEQLKLGIEIGPQSPIAGEVAKLICEFTGLDRAAFCVTGSEAVLGAMRAARTVTGKDKIVFFAGDYHGIIDEVLIKTTVNGEQIRTMPIAPGIPRENVQNTIALEYGSEESLRIIEKLLPELAGIMVEPVQSRRPDLQPKEFLHKLREIADKANIPLIFDEVITGFRVSNGGAQEYFGVKADIATYGKIIGGGFPIGVIAGKKLYMDAFDGGYWEYGDDSIPEAGVTFFAGTFARHPISLKGALTVLNYLKKEKNKIQNELNKKAAALTDELNLFMLSRNVPIKFLNFSSVIYYSYPKDLNYFSLLFYLLRHKGIHILEGFPFFLSTAHSDEDIKKIIEAFKESVIELQNGGFFPAPLEGGNGNIQNNVITEIVSNKFPLADAQKEIWLSSQINETSNLAFNESNNIELIGKLNFEALRKAFDRLIKRHDALRTTFSSDGKYQIVHDNINFKLDLIDLSDLSDTDKEKELNRLIQNEPKIAFDLVNGPLIRASVVKLNESKHNLLLTAHHIVCDGWSYDVMVRDLSRLYNEELDGKKSEEKIPMQMKDYVEYLHNYKSTNDYKQQEKFWLEKLSGEIADLELPIDKSRPTIRTFNGDRITGTIENQLFSKVKTICIDQKVTLFTAMLSTWGILLHKLSNQYDIVTGIPAAGQQVVGADDLVGHCTNLLPIRFNIKSDMKFSDFLKEVKSLVLDGYENQQVTYVDIISKLRLKRSSNRSPLLSTMFNIDPAIMGLKFSGLDYKMNLNPRVGFQFEFSFNLVSYDNHCDVECDYNTDLFTEDKIKAMINYYKNILQQVSEANDILIKDIKVLSMSEIESIMNLLNGNN</sequence>
<dbReference type="Pfam" id="PF00109">
    <property type="entry name" value="ketoacyl-synt"/>
    <property type="match status" value="1"/>
</dbReference>
<dbReference type="Pfam" id="PF02801">
    <property type="entry name" value="Ketoacyl-synt_C"/>
    <property type="match status" value="1"/>
</dbReference>
<feature type="domain" description="Carrier" evidence="7">
    <location>
        <begin position="1526"/>
        <end position="1605"/>
    </location>
</feature>
<dbReference type="InterPro" id="IPR001242">
    <property type="entry name" value="Condensation_dom"/>
</dbReference>
<name>A0A7V2ZI69_9BACT</name>
<dbReference type="InterPro" id="IPR015421">
    <property type="entry name" value="PyrdxlP-dep_Trfase_major"/>
</dbReference>
<dbReference type="SMART" id="SM00823">
    <property type="entry name" value="PKS_PP"/>
    <property type="match status" value="2"/>
</dbReference>
<dbReference type="SUPFAM" id="SSF52151">
    <property type="entry name" value="FabD/lysophospholipase-like"/>
    <property type="match status" value="1"/>
</dbReference>
<dbReference type="InterPro" id="IPR009081">
    <property type="entry name" value="PP-bd_ACP"/>
</dbReference>
<dbReference type="GO" id="GO:0006633">
    <property type="term" value="P:fatty acid biosynthetic process"/>
    <property type="evidence" value="ECO:0007669"/>
    <property type="project" value="InterPro"/>
</dbReference>
<accession>A0A7V2ZI69</accession>
<proteinExistence type="inferred from homology"/>
<dbReference type="InterPro" id="IPR016039">
    <property type="entry name" value="Thiolase-like"/>
</dbReference>
<dbReference type="NCBIfam" id="TIGR01733">
    <property type="entry name" value="AA-adenyl-dom"/>
    <property type="match status" value="1"/>
</dbReference>
<dbReference type="SMART" id="SM00827">
    <property type="entry name" value="PKS_AT"/>
    <property type="match status" value="1"/>
</dbReference>
<dbReference type="SUPFAM" id="SSF47336">
    <property type="entry name" value="ACP-like"/>
    <property type="match status" value="2"/>
</dbReference>
<dbReference type="InterPro" id="IPR020845">
    <property type="entry name" value="AMP-binding_CS"/>
</dbReference>
<dbReference type="InterPro" id="IPR036736">
    <property type="entry name" value="ACP-like_sf"/>
</dbReference>
<dbReference type="GO" id="GO:0008483">
    <property type="term" value="F:transaminase activity"/>
    <property type="evidence" value="ECO:0007669"/>
    <property type="project" value="InterPro"/>
</dbReference>
<dbReference type="InterPro" id="IPR014031">
    <property type="entry name" value="Ketoacyl_synth_C"/>
</dbReference>
<feature type="domain" description="Ketosynthase family 3 (KS3)" evidence="8">
    <location>
        <begin position="607"/>
        <end position="1039"/>
    </location>
</feature>
<dbReference type="Pfam" id="PF13193">
    <property type="entry name" value="AMP-binding_C"/>
    <property type="match status" value="1"/>
</dbReference>
<dbReference type="InterPro" id="IPR014030">
    <property type="entry name" value="Ketoacyl_synth_N"/>
</dbReference>
<dbReference type="GO" id="GO:0031177">
    <property type="term" value="F:phosphopantetheine binding"/>
    <property type="evidence" value="ECO:0007669"/>
    <property type="project" value="InterPro"/>
</dbReference>
<evidence type="ECO:0000259" key="8">
    <source>
        <dbReference type="PROSITE" id="PS52004"/>
    </source>
</evidence>
<dbReference type="PROSITE" id="PS00600">
    <property type="entry name" value="AA_TRANSFER_CLASS_3"/>
    <property type="match status" value="1"/>
</dbReference>
<dbReference type="SUPFAM" id="SSF55048">
    <property type="entry name" value="Probable ACP-binding domain of malonyl-CoA ACP transacylase"/>
    <property type="match status" value="1"/>
</dbReference>
<dbReference type="EMBL" id="DSUJ01000008">
    <property type="protein sequence ID" value="HFI90464.1"/>
    <property type="molecule type" value="Genomic_DNA"/>
</dbReference>
<dbReference type="Gene3D" id="2.30.38.10">
    <property type="entry name" value="Luciferase, Domain 3"/>
    <property type="match status" value="1"/>
</dbReference>
<keyword evidence="5" id="KW-0663">Pyridoxal phosphate</keyword>
<dbReference type="PROSITE" id="PS00606">
    <property type="entry name" value="KS3_1"/>
    <property type="match status" value="1"/>
</dbReference>
<dbReference type="PROSITE" id="PS00455">
    <property type="entry name" value="AMP_BINDING"/>
    <property type="match status" value="1"/>
</dbReference>
<organism evidence="9">
    <name type="scientific">Ignavibacterium album</name>
    <dbReference type="NCBI Taxonomy" id="591197"/>
    <lineage>
        <taxon>Bacteria</taxon>
        <taxon>Pseudomonadati</taxon>
        <taxon>Ignavibacteriota</taxon>
        <taxon>Ignavibacteria</taxon>
        <taxon>Ignavibacteriales</taxon>
        <taxon>Ignavibacteriaceae</taxon>
        <taxon>Ignavibacterium</taxon>
    </lineage>
</organism>
<dbReference type="GO" id="GO:0004315">
    <property type="term" value="F:3-oxoacyl-[acyl-carrier-protein] synthase activity"/>
    <property type="evidence" value="ECO:0007669"/>
    <property type="project" value="InterPro"/>
</dbReference>
<evidence type="ECO:0000259" key="7">
    <source>
        <dbReference type="PROSITE" id="PS50075"/>
    </source>
</evidence>
<dbReference type="SUPFAM" id="SSF53901">
    <property type="entry name" value="Thiolase-like"/>
    <property type="match status" value="1"/>
</dbReference>
<dbReference type="Gene3D" id="3.40.50.980">
    <property type="match status" value="2"/>
</dbReference>
<evidence type="ECO:0000256" key="4">
    <source>
        <dbReference type="ARBA" id="ARBA00022679"/>
    </source>
</evidence>
<dbReference type="Gene3D" id="3.40.640.10">
    <property type="entry name" value="Type I PLP-dependent aspartate aminotransferase-like (Major domain)"/>
    <property type="match status" value="1"/>
</dbReference>
<dbReference type="Gene3D" id="1.10.1200.10">
    <property type="entry name" value="ACP-like"/>
    <property type="match status" value="2"/>
</dbReference>
<dbReference type="InterPro" id="IPR018201">
    <property type="entry name" value="Ketoacyl_synth_AS"/>
</dbReference>
<dbReference type="InterPro" id="IPR000873">
    <property type="entry name" value="AMP-dep_synth/lig_dom"/>
</dbReference>
<dbReference type="SUPFAM" id="SSF52777">
    <property type="entry name" value="CoA-dependent acyltransferases"/>
    <property type="match status" value="2"/>
</dbReference>
<comment type="caution">
    <text evidence="9">The sequence shown here is derived from an EMBL/GenBank/DDBJ whole genome shotgun (WGS) entry which is preliminary data.</text>
</comment>
<dbReference type="Pfam" id="PF00550">
    <property type="entry name" value="PP-binding"/>
    <property type="match status" value="2"/>
</dbReference>
<dbReference type="SUPFAM" id="SSF56801">
    <property type="entry name" value="Acetyl-CoA synthetase-like"/>
    <property type="match status" value="1"/>
</dbReference>
<dbReference type="Gene3D" id="3.30.559.30">
    <property type="entry name" value="Nonribosomal peptide synthetase, condensation domain"/>
    <property type="match status" value="1"/>
</dbReference>
<dbReference type="PANTHER" id="PTHR43775">
    <property type="entry name" value="FATTY ACID SYNTHASE"/>
    <property type="match status" value="1"/>
</dbReference>
<dbReference type="CDD" id="cd00610">
    <property type="entry name" value="OAT_like"/>
    <property type="match status" value="1"/>
</dbReference>
<comment type="cofactor">
    <cofactor evidence="1">
        <name>pyridoxal 5'-phosphate</name>
        <dbReference type="ChEBI" id="CHEBI:597326"/>
    </cofactor>
</comment>
<dbReference type="Gene3D" id="3.30.70.3290">
    <property type="match status" value="1"/>
</dbReference>